<reference evidence="3 4" key="1">
    <citation type="journal article" date="2018" name="Mol. Plant">
        <title>The genome of Artemisia annua provides insight into the evolution of Asteraceae family and artemisinin biosynthesis.</title>
        <authorList>
            <person name="Shen Q."/>
            <person name="Zhang L."/>
            <person name="Liao Z."/>
            <person name="Wang S."/>
            <person name="Yan T."/>
            <person name="Shi P."/>
            <person name="Liu M."/>
            <person name="Fu X."/>
            <person name="Pan Q."/>
            <person name="Wang Y."/>
            <person name="Lv Z."/>
            <person name="Lu X."/>
            <person name="Zhang F."/>
            <person name="Jiang W."/>
            <person name="Ma Y."/>
            <person name="Chen M."/>
            <person name="Hao X."/>
            <person name="Li L."/>
            <person name="Tang Y."/>
            <person name="Lv G."/>
            <person name="Zhou Y."/>
            <person name="Sun X."/>
            <person name="Brodelius P.E."/>
            <person name="Rose J.K.C."/>
            <person name="Tang K."/>
        </authorList>
    </citation>
    <scope>NUCLEOTIDE SEQUENCE [LARGE SCALE GENOMIC DNA]</scope>
    <source>
        <strain evidence="4">cv. Huhao1</strain>
        <tissue evidence="3">Leaf</tissue>
    </source>
</reference>
<dbReference type="Pfam" id="PF16870">
    <property type="entry name" value="OxoGdeHyase_C"/>
    <property type="match status" value="1"/>
</dbReference>
<evidence type="ECO:0000256" key="1">
    <source>
        <dbReference type="SAM" id="MobiDB-lite"/>
    </source>
</evidence>
<dbReference type="STRING" id="35608.A0A2U1M1N3"/>
<dbReference type="Gene3D" id="2.40.50.140">
    <property type="entry name" value="Nucleic acid-binding proteins"/>
    <property type="match status" value="1"/>
</dbReference>
<dbReference type="Gene3D" id="3.40.50.11610">
    <property type="entry name" value="Multifunctional 2-oxoglutarate metabolism enzyme, C-terminal domain"/>
    <property type="match status" value="1"/>
</dbReference>
<organism evidence="3 4">
    <name type="scientific">Artemisia annua</name>
    <name type="common">Sweet wormwood</name>
    <dbReference type="NCBI Taxonomy" id="35608"/>
    <lineage>
        <taxon>Eukaryota</taxon>
        <taxon>Viridiplantae</taxon>
        <taxon>Streptophyta</taxon>
        <taxon>Embryophyta</taxon>
        <taxon>Tracheophyta</taxon>
        <taxon>Spermatophyta</taxon>
        <taxon>Magnoliopsida</taxon>
        <taxon>eudicotyledons</taxon>
        <taxon>Gunneridae</taxon>
        <taxon>Pentapetalae</taxon>
        <taxon>asterids</taxon>
        <taxon>campanulids</taxon>
        <taxon>Asterales</taxon>
        <taxon>Asteraceae</taxon>
        <taxon>Asteroideae</taxon>
        <taxon>Anthemideae</taxon>
        <taxon>Artemisiinae</taxon>
        <taxon>Artemisia</taxon>
    </lineage>
</organism>
<comment type="caution">
    <text evidence="3">The sequence shown here is derived from an EMBL/GenBank/DDBJ whole genome shotgun (WGS) entry which is preliminary data.</text>
</comment>
<dbReference type="InterPro" id="IPR031717">
    <property type="entry name" value="ODO-1/KGD_C"/>
</dbReference>
<evidence type="ECO:0000313" key="3">
    <source>
        <dbReference type="EMBL" id="PWA55172.1"/>
    </source>
</evidence>
<proteinExistence type="predicted"/>
<protein>
    <submittedName>
        <fullName evidence="3">2-oxoglutarate dehydrogenase, E1 component</fullName>
    </submittedName>
</protein>
<dbReference type="InterPro" id="IPR012340">
    <property type="entry name" value="NA-bd_OB-fold"/>
</dbReference>
<evidence type="ECO:0000313" key="4">
    <source>
        <dbReference type="Proteomes" id="UP000245207"/>
    </source>
</evidence>
<sequence length="525" mass="60267">MLQQPPVEDESWKGDLARVFHKMPTNIREGIYNQMPDDVKAYLDKAPQPYAVDDDEFIAARAWRDVLEYKGLPLDTPYRYKTYSETTSVSYLESYCDRLYNDLRAKKGNLEASSSSSSAAEIVYNYRHPPKPKPKPPFRVLEESEDEDYKDYVHELVYGKKRRQLDAEALRKQKLRKPKRFKSYNGFVYADEDSKKKRDDKIKAHRKMRMQRYQQGNGYNQDSCFKSLMSRQSNGTKILEKKTVNRSISRLKVSLIETTASNVMLQSSVAKRSMKRWADKEIYTITTYSRFHCCPKTHNSRRAEAPSANQTAPLPVENAKPFPRLRMSQIGMIDATIWDDDAISFNKEAVATLPSPVIVDVTSMKVTLFQGVLQLNATPGSYVSVNPENEESTIMAVESLIHTKNTPSSILILIVLFYSPHKHCRTSVSVWEVHCDVVHVVKVVSVCQVWSGSEYWGFVKELDKQRKSLDSKHLTICRVEQQCPFPYDLIQRELKCYPNPTGSPASAVWNSSHELKDRGVIVAVF</sequence>
<dbReference type="AlphaFoldDB" id="A0A2U1M1N3"/>
<accession>A0A2U1M1N3</accession>
<feature type="region of interest" description="Disordered" evidence="1">
    <location>
        <begin position="298"/>
        <end position="317"/>
    </location>
</feature>
<name>A0A2U1M1N3_ARTAN</name>
<dbReference type="Proteomes" id="UP000245207">
    <property type="component" value="Unassembled WGS sequence"/>
</dbReference>
<evidence type="ECO:0000259" key="2">
    <source>
        <dbReference type="Pfam" id="PF16870"/>
    </source>
</evidence>
<gene>
    <name evidence="3" type="ORF">CTI12_AA427950</name>
</gene>
<dbReference type="EMBL" id="PKPP01006840">
    <property type="protein sequence ID" value="PWA55172.1"/>
    <property type="molecule type" value="Genomic_DNA"/>
</dbReference>
<keyword evidence="4" id="KW-1185">Reference proteome</keyword>
<dbReference type="InterPro" id="IPR042179">
    <property type="entry name" value="KGD_C_sf"/>
</dbReference>
<feature type="domain" description="2-oxoglutarate dehydrogenase E1 component/KDG C-terminal" evidence="2">
    <location>
        <begin position="461"/>
        <end position="499"/>
    </location>
</feature>